<evidence type="ECO:0000256" key="5">
    <source>
        <dbReference type="ARBA" id="ARBA00023242"/>
    </source>
</evidence>
<evidence type="ECO:0000313" key="7">
    <source>
        <dbReference type="EMBL" id="OMJ91561.1"/>
    </source>
</evidence>
<dbReference type="Pfam" id="PF04658">
    <property type="entry name" value="TAFII55_N"/>
    <property type="match status" value="1"/>
</dbReference>
<comment type="subcellular location">
    <subcellularLocation>
        <location evidence="1">Nucleus</location>
    </subcellularLocation>
</comment>
<dbReference type="SMART" id="SM01370">
    <property type="entry name" value="TAFII55_N"/>
    <property type="match status" value="1"/>
</dbReference>
<protein>
    <recommendedName>
        <fullName evidence="6">TAFII55 protein conserved region domain-containing protein</fullName>
    </recommendedName>
</protein>
<name>A0A1R2CRE3_9CILI</name>
<accession>A0A1R2CRE3</accession>
<dbReference type="InterPro" id="IPR037817">
    <property type="entry name" value="TAF7"/>
</dbReference>
<keyword evidence="4" id="KW-0804">Transcription</keyword>
<dbReference type="EMBL" id="MPUH01000078">
    <property type="protein sequence ID" value="OMJ91561.1"/>
    <property type="molecule type" value="Genomic_DNA"/>
</dbReference>
<evidence type="ECO:0000256" key="1">
    <source>
        <dbReference type="ARBA" id="ARBA00004123"/>
    </source>
</evidence>
<dbReference type="Proteomes" id="UP000187209">
    <property type="component" value="Unassembled WGS sequence"/>
</dbReference>
<dbReference type="GO" id="GO:0016251">
    <property type="term" value="F:RNA polymerase II general transcription initiation factor activity"/>
    <property type="evidence" value="ECO:0007669"/>
    <property type="project" value="TreeGrafter"/>
</dbReference>
<reference evidence="7 8" key="1">
    <citation type="submission" date="2016-11" db="EMBL/GenBank/DDBJ databases">
        <title>The macronuclear genome of Stentor coeruleus: a giant cell with tiny introns.</title>
        <authorList>
            <person name="Slabodnick M."/>
            <person name="Ruby J.G."/>
            <person name="Reiff S.B."/>
            <person name="Swart E.C."/>
            <person name="Gosai S."/>
            <person name="Prabakaran S."/>
            <person name="Witkowska E."/>
            <person name="Larue G.E."/>
            <person name="Fisher S."/>
            <person name="Freeman R.M."/>
            <person name="Gunawardena J."/>
            <person name="Chu W."/>
            <person name="Stover N.A."/>
            <person name="Gregory B.D."/>
            <person name="Nowacki M."/>
            <person name="Derisi J."/>
            <person name="Roy S.W."/>
            <person name="Marshall W.F."/>
            <person name="Sood P."/>
        </authorList>
    </citation>
    <scope>NUCLEOTIDE SEQUENCE [LARGE SCALE GENOMIC DNA]</scope>
    <source>
        <strain evidence="7">WM001</strain>
    </source>
</reference>
<comment type="similarity">
    <text evidence="2">Belongs to the TAF7 family.</text>
</comment>
<keyword evidence="3" id="KW-0805">Transcription regulation</keyword>
<keyword evidence="8" id="KW-1185">Reference proteome</keyword>
<evidence type="ECO:0000256" key="3">
    <source>
        <dbReference type="ARBA" id="ARBA00023015"/>
    </source>
</evidence>
<organism evidence="7 8">
    <name type="scientific">Stentor coeruleus</name>
    <dbReference type="NCBI Taxonomy" id="5963"/>
    <lineage>
        <taxon>Eukaryota</taxon>
        <taxon>Sar</taxon>
        <taxon>Alveolata</taxon>
        <taxon>Ciliophora</taxon>
        <taxon>Postciliodesmatophora</taxon>
        <taxon>Heterotrichea</taxon>
        <taxon>Heterotrichida</taxon>
        <taxon>Stentoridae</taxon>
        <taxon>Stentor</taxon>
    </lineage>
</organism>
<proteinExistence type="inferred from homology"/>
<evidence type="ECO:0000256" key="2">
    <source>
        <dbReference type="ARBA" id="ARBA00009368"/>
    </source>
</evidence>
<sequence length="189" mass="22091">MPSEEQTILRLPEDWIRNFNSDWKLEFTPIDVENEDSGRFFKVKFGPLDTFSILLDLPCIVETHKTLDHINFFKSCDIAQMMFVIPEHEKQDPRAKKTSLNKMLEKGERYKLKSGITPGTFNITSRFYKREAKEDLNEIKKVESLIKSVMDCGTARLVTEEIIELAEGQNVPLDEEYEYDPGMEEEYII</sequence>
<feature type="domain" description="TAFII55 protein conserved region" evidence="6">
    <location>
        <begin position="3"/>
        <end position="157"/>
    </location>
</feature>
<keyword evidence="5" id="KW-0539">Nucleus</keyword>
<dbReference type="PANTHER" id="PTHR12228:SF0">
    <property type="entry name" value="TATA-BOX BINDING PROTEIN ASSOCIATED FACTOR 7"/>
    <property type="match status" value="1"/>
</dbReference>
<dbReference type="GO" id="GO:0005669">
    <property type="term" value="C:transcription factor TFIID complex"/>
    <property type="evidence" value="ECO:0007669"/>
    <property type="project" value="InterPro"/>
</dbReference>
<evidence type="ECO:0000259" key="6">
    <source>
        <dbReference type="SMART" id="SM01370"/>
    </source>
</evidence>
<dbReference type="AlphaFoldDB" id="A0A1R2CRE3"/>
<evidence type="ECO:0000256" key="4">
    <source>
        <dbReference type="ARBA" id="ARBA00023163"/>
    </source>
</evidence>
<dbReference type="InterPro" id="IPR006751">
    <property type="entry name" value="TAFII55_prot_cons_reg"/>
</dbReference>
<comment type="caution">
    <text evidence="7">The sequence shown here is derived from an EMBL/GenBank/DDBJ whole genome shotgun (WGS) entry which is preliminary data.</text>
</comment>
<evidence type="ECO:0000313" key="8">
    <source>
        <dbReference type="Proteomes" id="UP000187209"/>
    </source>
</evidence>
<dbReference type="OrthoDB" id="438630at2759"/>
<dbReference type="PANTHER" id="PTHR12228">
    <property type="entry name" value="TRANSCRIPTION INITIATION FACTOR TFIID 55 KD SUBUNIT-RELATED"/>
    <property type="match status" value="1"/>
</dbReference>
<gene>
    <name evidence="7" type="ORF">SteCoe_5812</name>
</gene>
<dbReference type="GO" id="GO:0051123">
    <property type="term" value="P:RNA polymerase II preinitiation complex assembly"/>
    <property type="evidence" value="ECO:0007669"/>
    <property type="project" value="TreeGrafter"/>
</dbReference>
<dbReference type="CDD" id="cd08047">
    <property type="entry name" value="TAF7"/>
    <property type="match status" value="1"/>
</dbReference>